<feature type="domain" description="Bro-N" evidence="1">
    <location>
        <begin position="375"/>
        <end position="508"/>
    </location>
</feature>
<accession>A0ABM7NRP2</accession>
<name>A0ABM7NRP2_9VIRU</name>
<dbReference type="EMBL" id="AP024483">
    <property type="protein sequence ID" value="BCS82833.1"/>
    <property type="molecule type" value="Genomic_DNA"/>
</dbReference>
<reference evidence="2 3" key="1">
    <citation type="submission" date="2021-02" db="EMBL/GenBank/DDBJ databases">
        <title>Cotonvirus japonicus, which uses Golgi apparatus of host cells for its virion factory, phylogenetically links tailed tupanvirus and icosahedral mimivirus.</title>
        <authorList>
            <person name="Takahashi H."/>
            <person name="Fukaya S."/>
            <person name="Song C."/>
            <person name="Murata K."/>
            <person name="Takemura M."/>
        </authorList>
    </citation>
    <scope>NUCLEOTIDE SEQUENCE [LARGE SCALE GENOMIC DNA]</scope>
</reference>
<dbReference type="Pfam" id="PF02498">
    <property type="entry name" value="Bro-N"/>
    <property type="match status" value="1"/>
</dbReference>
<evidence type="ECO:0000313" key="2">
    <source>
        <dbReference type="EMBL" id="BCS82833.1"/>
    </source>
</evidence>
<proteinExistence type="predicted"/>
<protein>
    <recommendedName>
        <fullName evidence="1">Bro-N domain-containing protein</fullName>
    </recommendedName>
</protein>
<dbReference type="GeneID" id="80558038"/>
<evidence type="ECO:0000313" key="3">
    <source>
        <dbReference type="Proteomes" id="UP001321479"/>
    </source>
</evidence>
<keyword evidence="3" id="KW-1185">Reference proteome</keyword>
<dbReference type="PROSITE" id="PS51750">
    <property type="entry name" value="BRO_N"/>
    <property type="match status" value="1"/>
</dbReference>
<dbReference type="PANTHER" id="PTHR36180:SF2">
    <property type="entry name" value="BRO FAMILY PROTEIN"/>
    <property type="match status" value="1"/>
</dbReference>
<dbReference type="InterPro" id="IPR003497">
    <property type="entry name" value="BRO_N_domain"/>
</dbReference>
<dbReference type="Proteomes" id="UP001321479">
    <property type="component" value="Segment"/>
</dbReference>
<dbReference type="PANTHER" id="PTHR36180">
    <property type="entry name" value="DNA-BINDING PROTEIN-RELATED-RELATED"/>
    <property type="match status" value="1"/>
</dbReference>
<evidence type="ECO:0000259" key="1">
    <source>
        <dbReference type="PROSITE" id="PS51750"/>
    </source>
</evidence>
<dbReference type="RefSeq" id="YP_010841441.1">
    <property type="nucleotide sequence ID" value="NC_079139.1"/>
</dbReference>
<sequence>MSINQFLSTVSKFYNFNIKKYYQINITDVKIMSVITFLTEFKIPHKTIEKQVWFDVYELKKILVTGDKLESYFDEMFLDERIKFLGEKCFANVCEINAIVEQLNCHPEHYNAKTILGLKCRFKKKQEIETLAIIYDHYRNKYNMSYQHPELEFRMDMNMVIEIGREGGLCVEIDENGHNNYDKINHEDRQKILESCGYYFVRIKPGELDKDEIIGFIDKEINNYQIMYSANINPEVLWLEVKDKGIDKKFFDLIGKSIVCNKKFCVDFDDVVRFTEYTRKNNAKRYLLENFRNEIDFVSLKKSEIENRDDVLLLSPEQQKTRGGSNRDYIYMTKFAFYSFVLAAGTRKSKEIRMQVLEIYRAHRNIIMGNINKSVISIDNRLLKYGDTSFNFIIDIDNNIWFIAKQIALFLGYNDPKKAVSIHVDVKYKKKLSEIKIKGNKPIENFKEGGKNYPPKKKSNSYNQQNSIYINESGLYQLLATCKTKNDIAKKFKEWLYEEVLPEIRKTGGYFKRKYDKINYNFGEYYGLTVIYLLYICDNYYKFGITDGLDKRLKTHKTQLNYKEIVRLWKVDNFSVAKKIENLIKDESKNIGISTTYNKKTEIIKTNESYDINYVIDDLIQKNINIVTNNDKNIISEINTDMNQHLLIINKQLELEEKKIMLCEKLILLEKEKQKTIDKQLSLKNNKNNKNNKNDKNIIEDFEDYIDENDVIICK</sequence>
<organism evidence="2 3">
    <name type="scientific">Cotonvirus japonicus</name>
    <dbReference type="NCBI Taxonomy" id="2811091"/>
    <lineage>
        <taxon>Viruses</taxon>
        <taxon>Varidnaviria</taxon>
        <taxon>Bamfordvirae</taxon>
        <taxon>Nucleocytoviricota</taxon>
        <taxon>Megaviricetes</taxon>
        <taxon>Imitervirales</taxon>
        <taxon>Mimiviridae</taxon>
        <taxon>Megamimivirinae</taxon>
        <taxon>Cotonvirus</taxon>
        <taxon>Cotonvirus japonicum</taxon>
    </lineage>
</organism>
<dbReference type="SMART" id="SM01040">
    <property type="entry name" value="Bro-N"/>
    <property type="match status" value="1"/>
</dbReference>